<accession>A0A8S1K089</accession>
<comment type="caution">
    <text evidence="2">The sequence shown here is derived from an EMBL/GenBank/DDBJ whole genome shotgun (WGS) entry which is preliminary data.</text>
</comment>
<proteinExistence type="predicted"/>
<gene>
    <name evidence="2" type="ORF">PSON_ATCC_30995.1.T0010179</name>
</gene>
<keyword evidence="1" id="KW-0812">Transmembrane</keyword>
<evidence type="ECO:0000313" key="2">
    <source>
        <dbReference type="EMBL" id="CAD8045656.1"/>
    </source>
</evidence>
<dbReference type="AlphaFoldDB" id="A0A8S1K089"/>
<name>A0A8S1K089_9CILI</name>
<dbReference type="Proteomes" id="UP000692954">
    <property type="component" value="Unassembled WGS sequence"/>
</dbReference>
<evidence type="ECO:0000256" key="1">
    <source>
        <dbReference type="SAM" id="Phobius"/>
    </source>
</evidence>
<evidence type="ECO:0000313" key="3">
    <source>
        <dbReference type="Proteomes" id="UP000692954"/>
    </source>
</evidence>
<dbReference type="EMBL" id="CAJJDN010000001">
    <property type="protein sequence ID" value="CAD8045656.1"/>
    <property type="molecule type" value="Genomic_DNA"/>
</dbReference>
<keyword evidence="1" id="KW-1133">Transmembrane helix</keyword>
<organism evidence="2 3">
    <name type="scientific">Paramecium sonneborni</name>
    <dbReference type="NCBI Taxonomy" id="65129"/>
    <lineage>
        <taxon>Eukaryota</taxon>
        <taxon>Sar</taxon>
        <taxon>Alveolata</taxon>
        <taxon>Ciliophora</taxon>
        <taxon>Intramacronucleata</taxon>
        <taxon>Oligohymenophorea</taxon>
        <taxon>Peniculida</taxon>
        <taxon>Parameciidae</taxon>
        <taxon>Paramecium</taxon>
    </lineage>
</organism>
<sequence>MINYYIQEIRFGLFLLKMNSKLVQLLFNHFIFMFSRYLIIIKMNNMHNYNHQLRFFQKCIVFLRSNLKQNSTKEKIDLGLVFMDKNQTRVKSIQKNKFHSKQIQNQYKKLGFIQEYQQIKFRQKIILRSIEQRCIKLKSCILKSINTRKIPEDQTDDIENNYQNDKNLIDENNLYCDYFFVNIQKIDEFTSIYRCLFCEDFHVCKISYFQYLVQVHLHQLQENFLQ</sequence>
<keyword evidence="3" id="KW-1185">Reference proteome</keyword>
<keyword evidence="1" id="KW-0472">Membrane</keyword>
<reference evidence="2" key="1">
    <citation type="submission" date="2021-01" db="EMBL/GenBank/DDBJ databases">
        <authorList>
            <consortium name="Genoscope - CEA"/>
            <person name="William W."/>
        </authorList>
    </citation>
    <scope>NUCLEOTIDE SEQUENCE</scope>
</reference>
<evidence type="ECO:0008006" key="4">
    <source>
        <dbReference type="Google" id="ProtNLM"/>
    </source>
</evidence>
<feature type="transmembrane region" description="Helical" evidence="1">
    <location>
        <begin position="22"/>
        <end position="39"/>
    </location>
</feature>
<protein>
    <recommendedName>
        <fullName evidence="4">Transmembrane protein</fullName>
    </recommendedName>
</protein>